<dbReference type="SUPFAM" id="SSF75304">
    <property type="entry name" value="Amidase signature (AS) enzymes"/>
    <property type="match status" value="1"/>
</dbReference>
<dbReference type="Gene3D" id="3.90.1300.10">
    <property type="entry name" value="Amidase signature (AS) domain"/>
    <property type="match status" value="1"/>
</dbReference>
<dbReference type="InterPro" id="IPR023631">
    <property type="entry name" value="Amidase_dom"/>
</dbReference>
<keyword evidence="3" id="KW-1185">Reference proteome</keyword>
<evidence type="ECO:0000313" key="3">
    <source>
        <dbReference type="Proteomes" id="UP000322077"/>
    </source>
</evidence>
<proteinExistence type="predicted"/>
<evidence type="ECO:0000259" key="1">
    <source>
        <dbReference type="Pfam" id="PF01425"/>
    </source>
</evidence>
<dbReference type="EMBL" id="VTOU01000002">
    <property type="protein sequence ID" value="TZG27849.1"/>
    <property type="molecule type" value="Genomic_DNA"/>
</dbReference>
<reference evidence="2 3" key="1">
    <citation type="submission" date="2019-08" db="EMBL/GenBank/DDBJ databases">
        <authorList>
            <person name="Wang G."/>
            <person name="Xu Z."/>
        </authorList>
    </citation>
    <scope>NUCLEOTIDE SEQUENCE [LARGE SCALE GENOMIC DNA]</scope>
    <source>
        <strain evidence="2 3">ZX</strain>
    </source>
</reference>
<comment type="caution">
    <text evidence="2">The sequence shown here is derived from an EMBL/GenBank/DDBJ whole genome shotgun (WGS) entry which is preliminary data.</text>
</comment>
<sequence>MMSAAAIAAEVRSGQRSARAFAEAAIAAIRAKDGAIGAVTRLLDERALAEADAVDAIVAAGRDPGPLAGVPYGVKDLFDVAGLPTTAGAGMRADATPARADAEAVVRMKAAGAVLIATLNMDEYAYGFVTVNAAYGTTRNPHDGARLCGGSSGGSAAAVAAGMLPLSLGSDTNGSIRIPAALTGLYGLKPTHGALPMAGVFPFVESFDDIGPFARSVEDLRLAWTALLNPPPGGGGLRVGRLDGWFRADPDPELLDGLDSLADALGGGPLVELPEVDRARSAAFVMTAAEGGALHLATLRARAMDYDPATRDRLLAGALLPAAHYVRAQRFRSWFAARAAELFERFDVLLAPAAPCVAPLIDDPTMMVGGEKVPARANIGLLTQPLSFIGLPVLTMPLLRPGKLPLGVQLVGKPGSEATLFAAAARLEAAGLTGFSEPRDVR</sequence>
<dbReference type="PANTHER" id="PTHR11895:SF172">
    <property type="entry name" value="GLUTAMYL-TRNA(GLN) AMIDOTRANSFERASE"/>
    <property type="match status" value="1"/>
</dbReference>
<name>A0A5D9C817_9SPHN</name>
<evidence type="ECO:0000313" key="2">
    <source>
        <dbReference type="EMBL" id="TZG27849.1"/>
    </source>
</evidence>
<dbReference type="RefSeq" id="WP_149522061.1">
    <property type="nucleotide sequence ID" value="NZ_VTOU01000002.1"/>
</dbReference>
<protein>
    <submittedName>
        <fullName evidence="2">AtzE family amidohydrolase</fullName>
    </submittedName>
</protein>
<dbReference type="Proteomes" id="UP000322077">
    <property type="component" value="Unassembled WGS sequence"/>
</dbReference>
<keyword evidence="2" id="KW-0378">Hydrolase</keyword>
<dbReference type="Pfam" id="PF01425">
    <property type="entry name" value="Amidase"/>
    <property type="match status" value="1"/>
</dbReference>
<dbReference type="GO" id="GO:0016787">
    <property type="term" value="F:hydrolase activity"/>
    <property type="evidence" value="ECO:0007669"/>
    <property type="project" value="UniProtKB-KW"/>
</dbReference>
<dbReference type="InterPro" id="IPR000120">
    <property type="entry name" value="Amidase"/>
</dbReference>
<feature type="domain" description="Amidase" evidence="1">
    <location>
        <begin position="23"/>
        <end position="420"/>
    </location>
</feature>
<dbReference type="InterPro" id="IPR036928">
    <property type="entry name" value="AS_sf"/>
</dbReference>
<organism evidence="2 3">
    <name type="scientific">Sphingomonas montanisoli</name>
    <dbReference type="NCBI Taxonomy" id="2606412"/>
    <lineage>
        <taxon>Bacteria</taxon>
        <taxon>Pseudomonadati</taxon>
        <taxon>Pseudomonadota</taxon>
        <taxon>Alphaproteobacteria</taxon>
        <taxon>Sphingomonadales</taxon>
        <taxon>Sphingomonadaceae</taxon>
        <taxon>Sphingomonas</taxon>
    </lineage>
</organism>
<accession>A0A5D9C817</accession>
<dbReference type="PANTHER" id="PTHR11895">
    <property type="entry name" value="TRANSAMIDASE"/>
    <property type="match status" value="1"/>
</dbReference>
<gene>
    <name evidence="2" type="ORF">FYJ91_09850</name>
</gene>
<dbReference type="AlphaFoldDB" id="A0A5D9C817"/>